<name>S4ML66_9ACTN</name>
<dbReference type="Proteomes" id="UP000015001">
    <property type="component" value="Unassembled WGS sequence"/>
</dbReference>
<evidence type="ECO:0000313" key="2">
    <source>
        <dbReference type="Proteomes" id="UP000015001"/>
    </source>
</evidence>
<organism evidence="1 2">
    <name type="scientific">Streptomyces afghaniensis 772</name>
    <dbReference type="NCBI Taxonomy" id="1283301"/>
    <lineage>
        <taxon>Bacteria</taxon>
        <taxon>Bacillati</taxon>
        <taxon>Actinomycetota</taxon>
        <taxon>Actinomycetes</taxon>
        <taxon>Kitasatosporales</taxon>
        <taxon>Streptomycetaceae</taxon>
        <taxon>Streptomyces</taxon>
    </lineage>
</organism>
<dbReference type="AlphaFoldDB" id="S4ML66"/>
<dbReference type="EMBL" id="AOPY01001709">
    <property type="protein sequence ID" value="EPJ34217.1"/>
    <property type="molecule type" value="Genomic_DNA"/>
</dbReference>
<reference evidence="1 2" key="1">
    <citation type="submission" date="2013-02" db="EMBL/GenBank/DDBJ databases">
        <title>Draft Genome Sequence of Streptomyces afghaniensis, Which Produces Compounds of the Julimycin B-Complex.</title>
        <authorList>
            <person name="Gruening B.A."/>
            <person name="Praeg A."/>
            <person name="Erxleben A."/>
            <person name="Guenther S."/>
            <person name="Fiedler H.-P."/>
            <person name="Goodfellow M."/>
            <person name="Mueller M."/>
        </authorList>
    </citation>
    <scope>NUCLEOTIDE SEQUENCE [LARGE SCALE GENOMIC DNA]</scope>
    <source>
        <strain evidence="1 2">772</strain>
    </source>
</reference>
<comment type="caution">
    <text evidence="1">The sequence shown here is derived from an EMBL/GenBank/DDBJ whole genome shotgun (WGS) entry which is preliminary data.</text>
</comment>
<proteinExistence type="predicted"/>
<sequence length="31" mass="3559">MVHDADLPVEVRSEYIPRAPLGRSWVGEYDT</sequence>
<dbReference type="HOGENOM" id="CLU_3398677_0_0_11"/>
<accession>S4ML66</accession>
<dbReference type="PATRIC" id="fig|1283301.3.peg.8647"/>
<protein>
    <submittedName>
        <fullName evidence="1">Uncharacterized protein</fullName>
    </submittedName>
</protein>
<keyword evidence="2" id="KW-1185">Reference proteome</keyword>
<gene>
    <name evidence="1" type="ORF">STAFG_8717</name>
</gene>
<evidence type="ECO:0000313" key="1">
    <source>
        <dbReference type="EMBL" id="EPJ34217.1"/>
    </source>
</evidence>